<protein>
    <submittedName>
        <fullName evidence="2">Uncharacterized protein</fullName>
    </submittedName>
</protein>
<feature type="compositionally biased region" description="Basic and acidic residues" evidence="1">
    <location>
        <begin position="114"/>
        <end position="128"/>
    </location>
</feature>
<evidence type="ECO:0000313" key="3">
    <source>
        <dbReference type="Proteomes" id="UP000070700"/>
    </source>
</evidence>
<proteinExistence type="predicted"/>
<evidence type="ECO:0000256" key="1">
    <source>
        <dbReference type="SAM" id="MobiDB-lite"/>
    </source>
</evidence>
<sequence length="288" mass="33324">MYNVSIFPRRHASRGVFPPIIGRQDSRRRTRHYDEVSTKDHPAWICQSTLQTTIFHPSHSDRQQSSESNHQHSEPRALAGHVSKRTDRKVNALPPPPKRKINIQSNDKDSEEPEEKRDGHGDGDREDNTLLQGSGAEESDEEFESAEEDLSEEIWDEETRRQIQAEAQAELEKQNARAEARIFRPSQFLDGPGWITLESGSGYQLLAEDHKRVWRVTGPASGSYTRMIRINLVQLRNAGWIWDDVNRGWNRDFWKAQIFCTEVMEWKSFHRAYVGPPFCAQVFRSLCV</sequence>
<dbReference type="InParanoid" id="A0A194XWS4"/>
<name>A0A194XWS4_MOLSC</name>
<dbReference type="RefSeq" id="XP_018078834.1">
    <property type="nucleotide sequence ID" value="XM_018206044.1"/>
</dbReference>
<dbReference type="KEGG" id="psco:LY89DRAFT_23335"/>
<reference evidence="2 3" key="1">
    <citation type="submission" date="2015-10" db="EMBL/GenBank/DDBJ databases">
        <title>Full genome of DAOMC 229536 Phialocephala scopiformis, a fungal endophyte of spruce producing the potent anti-insectan compound rugulosin.</title>
        <authorList>
            <consortium name="DOE Joint Genome Institute"/>
            <person name="Walker A.K."/>
            <person name="Frasz S.L."/>
            <person name="Seifert K.A."/>
            <person name="Miller J.D."/>
            <person name="Mondo S.J."/>
            <person name="Labutti K."/>
            <person name="Lipzen A."/>
            <person name="Dockter R."/>
            <person name="Kennedy M."/>
            <person name="Grigoriev I.V."/>
            <person name="Spatafora J.W."/>
        </authorList>
    </citation>
    <scope>NUCLEOTIDE SEQUENCE [LARGE SCALE GENOMIC DNA]</scope>
    <source>
        <strain evidence="2 3">CBS 120377</strain>
    </source>
</reference>
<feature type="compositionally biased region" description="Basic and acidic residues" evidence="1">
    <location>
        <begin position="58"/>
        <end position="75"/>
    </location>
</feature>
<evidence type="ECO:0000313" key="2">
    <source>
        <dbReference type="EMBL" id="KUJ24479.1"/>
    </source>
</evidence>
<organism evidence="2 3">
    <name type="scientific">Mollisia scopiformis</name>
    <name type="common">Conifer needle endophyte fungus</name>
    <name type="synonym">Phialocephala scopiformis</name>
    <dbReference type="NCBI Taxonomy" id="149040"/>
    <lineage>
        <taxon>Eukaryota</taxon>
        <taxon>Fungi</taxon>
        <taxon>Dikarya</taxon>
        <taxon>Ascomycota</taxon>
        <taxon>Pezizomycotina</taxon>
        <taxon>Leotiomycetes</taxon>
        <taxon>Helotiales</taxon>
        <taxon>Mollisiaceae</taxon>
        <taxon>Mollisia</taxon>
    </lineage>
</organism>
<dbReference type="Proteomes" id="UP000070700">
    <property type="component" value="Unassembled WGS sequence"/>
</dbReference>
<gene>
    <name evidence="2" type="ORF">LY89DRAFT_23335</name>
</gene>
<keyword evidence="3" id="KW-1185">Reference proteome</keyword>
<dbReference type="EMBL" id="KQ947404">
    <property type="protein sequence ID" value="KUJ24479.1"/>
    <property type="molecule type" value="Genomic_DNA"/>
</dbReference>
<feature type="compositionally biased region" description="Acidic residues" evidence="1">
    <location>
        <begin position="137"/>
        <end position="154"/>
    </location>
</feature>
<dbReference type="GeneID" id="28815770"/>
<feature type="region of interest" description="Disordered" evidence="1">
    <location>
        <begin position="57"/>
        <end position="154"/>
    </location>
</feature>
<accession>A0A194XWS4</accession>
<dbReference type="AlphaFoldDB" id="A0A194XWS4"/>
<feature type="compositionally biased region" description="Basic and acidic residues" evidence="1">
    <location>
        <begin position="24"/>
        <end position="38"/>
    </location>
</feature>
<feature type="region of interest" description="Disordered" evidence="1">
    <location>
        <begin position="16"/>
        <end position="38"/>
    </location>
</feature>